<dbReference type="AlphaFoldDB" id="A0AAE4C5A4"/>
<accession>A0AAE4C5A4</accession>
<evidence type="ECO:0000313" key="2">
    <source>
        <dbReference type="Proteomes" id="UP001184861"/>
    </source>
</evidence>
<dbReference type="Proteomes" id="UP001184861">
    <property type="component" value="Unassembled WGS sequence"/>
</dbReference>
<name>A0AAE4C5A4_9FLAO</name>
<protein>
    <submittedName>
        <fullName evidence="1">Uncharacterized protein</fullName>
    </submittedName>
</protein>
<organism evidence="1 2">
    <name type="scientific">Chryseobacterium rhizosphaerae</name>
    <dbReference type="NCBI Taxonomy" id="395937"/>
    <lineage>
        <taxon>Bacteria</taxon>
        <taxon>Pseudomonadati</taxon>
        <taxon>Bacteroidota</taxon>
        <taxon>Flavobacteriia</taxon>
        <taxon>Flavobacteriales</taxon>
        <taxon>Weeksellaceae</taxon>
        <taxon>Chryseobacterium group</taxon>
        <taxon>Chryseobacterium</taxon>
    </lineage>
</organism>
<proteinExistence type="predicted"/>
<dbReference type="EMBL" id="JAVDQY010000004">
    <property type="protein sequence ID" value="MDR6528379.1"/>
    <property type="molecule type" value="Genomic_DNA"/>
</dbReference>
<reference evidence="1" key="1">
    <citation type="submission" date="2023-07" db="EMBL/GenBank/DDBJ databases">
        <title>Sorghum-associated microbial communities from plants grown in Nebraska, USA.</title>
        <authorList>
            <person name="Schachtman D."/>
        </authorList>
    </citation>
    <scope>NUCLEOTIDE SEQUENCE</scope>
    <source>
        <strain evidence="1">DS2360</strain>
    </source>
</reference>
<dbReference type="RefSeq" id="WP_309947629.1">
    <property type="nucleotide sequence ID" value="NZ_JAVDQY010000004.1"/>
</dbReference>
<evidence type="ECO:0000313" key="1">
    <source>
        <dbReference type="EMBL" id="MDR6528379.1"/>
    </source>
</evidence>
<sequence>MKRIPVFMLAICSTLIFGQKVSDYKYIFIPEKFEAFKKDSYGLETFLAKALTGKKYVVLPANRDQWPSEAKDNSCNILDANVLDDSGLFTNKVILEFKDCNKQTILEAKGRSNIKEFEKGYPDALTQALVSVKVSAPVNILPAAQISETTNNTEITTSAGTSTATANAAVSTASNFSNGKLDLQKVQIDNTQFILAKSGSSVPFAIFKSTSKKDVFMVKLDNGMTTIGYFENGNIVIDVPQADGKYSKETFAAK</sequence>
<comment type="caution">
    <text evidence="1">The sequence shown here is derived from an EMBL/GenBank/DDBJ whole genome shotgun (WGS) entry which is preliminary data.</text>
</comment>
<gene>
    <name evidence="1" type="ORF">J2787_003798</name>
</gene>